<reference evidence="4 5" key="1">
    <citation type="submission" date="2019-07" db="EMBL/GenBank/DDBJ databases">
        <title>Draft genome for Aliikangiella sp. M105.</title>
        <authorList>
            <person name="Wang G."/>
        </authorList>
    </citation>
    <scope>NUCLEOTIDE SEQUENCE [LARGE SCALE GENOMIC DNA]</scope>
    <source>
        <strain evidence="4 5">M105</strain>
    </source>
</reference>
<accession>A0A545U7F3</accession>
<feature type="domain" description="FAD-binding" evidence="3">
    <location>
        <begin position="5"/>
        <end position="316"/>
    </location>
</feature>
<dbReference type="GO" id="GO:0004497">
    <property type="term" value="F:monooxygenase activity"/>
    <property type="evidence" value="ECO:0007669"/>
    <property type="project" value="UniProtKB-KW"/>
</dbReference>
<dbReference type="SUPFAM" id="SSF51905">
    <property type="entry name" value="FAD/NAD(P)-binding domain"/>
    <property type="match status" value="1"/>
</dbReference>
<evidence type="ECO:0000313" key="5">
    <source>
        <dbReference type="Proteomes" id="UP000315439"/>
    </source>
</evidence>
<evidence type="ECO:0000256" key="2">
    <source>
        <dbReference type="ARBA" id="ARBA00023033"/>
    </source>
</evidence>
<dbReference type="GO" id="GO:0071949">
    <property type="term" value="F:FAD binding"/>
    <property type="evidence" value="ECO:0007669"/>
    <property type="project" value="InterPro"/>
</dbReference>
<dbReference type="InterPro" id="IPR036188">
    <property type="entry name" value="FAD/NAD-bd_sf"/>
</dbReference>
<organism evidence="4 5">
    <name type="scientific">Aliikangiella coralliicola</name>
    <dbReference type="NCBI Taxonomy" id="2592383"/>
    <lineage>
        <taxon>Bacteria</taxon>
        <taxon>Pseudomonadati</taxon>
        <taxon>Pseudomonadota</taxon>
        <taxon>Gammaproteobacteria</taxon>
        <taxon>Oceanospirillales</taxon>
        <taxon>Pleioneaceae</taxon>
        <taxon>Aliikangiella</taxon>
    </lineage>
</organism>
<dbReference type="OrthoDB" id="9782160at2"/>
<name>A0A545U7F3_9GAMM</name>
<dbReference type="PRINTS" id="PR00420">
    <property type="entry name" value="RNGMNOXGNASE"/>
</dbReference>
<gene>
    <name evidence="4" type="ORF">FLL46_19725</name>
</gene>
<evidence type="ECO:0000313" key="4">
    <source>
        <dbReference type="EMBL" id="TQV85398.1"/>
    </source>
</evidence>
<comment type="caution">
    <text evidence="4">The sequence shown here is derived from an EMBL/GenBank/DDBJ whole genome shotgun (WGS) entry which is preliminary data.</text>
</comment>
<dbReference type="Gene3D" id="3.50.50.60">
    <property type="entry name" value="FAD/NAD(P)-binding domain"/>
    <property type="match status" value="1"/>
</dbReference>
<dbReference type="EMBL" id="VIKS01000012">
    <property type="protein sequence ID" value="TQV85398.1"/>
    <property type="molecule type" value="Genomic_DNA"/>
</dbReference>
<dbReference type="InterPro" id="IPR002938">
    <property type="entry name" value="FAD-bd"/>
</dbReference>
<evidence type="ECO:0000259" key="3">
    <source>
        <dbReference type="Pfam" id="PF01494"/>
    </source>
</evidence>
<keyword evidence="5" id="KW-1185">Reference proteome</keyword>
<keyword evidence="1" id="KW-0560">Oxidoreductase</keyword>
<evidence type="ECO:0000256" key="1">
    <source>
        <dbReference type="ARBA" id="ARBA00023002"/>
    </source>
</evidence>
<dbReference type="PANTHER" id="PTHR13789">
    <property type="entry name" value="MONOOXYGENASE"/>
    <property type="match status" value="1"/>
</dbReference>
<protein>
    <recommendedName>
        <fullName evidence="3">FAD-binding domain-containing protein</fullName>
    </recommendedName>
</protein>
<dbReference type="InterPro" id="IPR050493">
    <property type="entry name" value="FAD-dep_Monooxygenase_BioMet"/>
</dbReference>
<sequence>MTQNIAIIGGGIAGLALAAFYKKLGGRVDIYEKKLQSSRDGLGFIMLENGVKALSHLGLESKIKNFGFILEECQILDNNGSPLIQESLRASFGVTRKAFIDALLSQIPNDWLHFDHYFSHFEWDKNNKAKTAVFDNGVSVNADLFIGCDGAHSAVRTQIFPESSRSQVKVKELVSIVENPALVASLNKKFTKYKSLDGGLAVGILPVDKEKLIWFIQFDVTKHNFIVLSEQGKRIFAKNIVEKWPAPLAQLIRETNFNHSHLSQSSYLNPIERFHKENVILIGDAAHALLPFTSQGVNSAIEDATELANILYSTQSEYLSLALDRFFVTRKKIIAQYLDQGIKLQDEFLRPHQADQKIPFAF</sequence>
<dbReference type="PANTHER" id="PTHR13789:SF309">
    <property type="entry name" value="PUTATIVE (AFU_ORTHOLOGUE AFUA_6G14510)-RELATED"/>
    <property type="match status" value="1"/>
</dbReference>
<dbReference type="AlphaFoldDB" id="A0A545U7F3"/>
<keyword evidence="2" id="KW-0503">Monooxygenase</keyword>
<dbReference type="RefSeq" id="WP_142933075.1">
    <property type="nucleotide sequence ID" value="NZ_ML660168.1"/>
</dbReference>
<dbReference type="Pfam" id="PF01494">
    <property type="entry name" value="FAD_binding_3"/>
    <property type="match status" value="1"/>
</dbReference>
<dbReference type="Proteomes" id="UP000315439">
    <property type="component" value="Unassembled WGS sequence"/>
</dbReference>
<proteinExistence type="predicted"/>